<dbReference type="InterPro" id="IPR036259">
    <property type="entry name" value="MFS_trans_sf"/>
</dbReference>
<dbReference type="PROSITE" id="PS50850">
    <property type="entry name" value="MFS"/>
    <property type="match status" value="1"/>
</dbReference>
<dbReference type="PANTHER" id="PTHR43266:SF2">
    <property type="entry name" value="MAJOR FACILITATOR SUPERFAMILY (MFS) PROFILE DOMAIN-CONTAINING PROTEIN"/>
    <property type="match status" value="1"/>
</dbReference>
<feature type="transmembrane region" description="Helical" evidence="8">
    <location>
        <begin position="256"/>
        <end position="276"/>
    </location>
</feature>
<evidence type="ECO:0000256" key="8">
    <source>
        <dbReference type="SAM" id="Phobius"/>
    </source>
</evidence>
<evidence type="ECO:0000313" key="11">
    <source>
        <dbReference type="Proteomes" id="UP000051861"/>
    </source>
</evidence>
<keyword evidence="5 8" id="KW-1133">Transmembrane helix</keyword>
<accession>A0A0S7Y692</accession>
<gene>
    <name evidence="10" type="ORF">AMJ44_02045</name>
</gene>
<feature type="transmembrane region" description="Helical" evidence="8">
    <location>
        <begin position="342"/>
        <end position="363"/>
    </location>
</feature>
<evidence type="ECO:0000313" key="10">
    <source>
        <dbReference type="EMBL" id="KPJ69867.1"/>
    </source>
</evidence>
<dbReference type="GO" id="GO:0022857">
    <property type="term" value="F:transmembrane transporter activity"/>
    <property type="evidence" value="ECO:0007669"/>
    <property type="project" value="InterPro"/>
</dbReference>
<evidence type="ECO:0000256" key="7">
    <source>
        <dbReference type="SAM" id="MobiDB-lite"/>
    </source>
</evidence>
<feature type="transmembrane region" description="Helical" evidence="8">
    <location>
        <begin position="288"/>
        <end position="306"/>
    </location>
</feature>
<evidence type="ECO:0000256" key="3">
    <source>
        <dbReference type="ARBA" id="ARBA00022475"/>
    </source>
</evidence>
<keyword evidence="4 8" id="KW-0812">Transmembrane</keyword>
<comment type="caution">
    <text evidence="10">The sequence shown here is derived from an EMBL/GenBank/DDBJ whole genome shotgun (WGS) entry which is preliminary data.</text>
</comment>
<feature type="transmembrane region" description="Helical" evidence="8">
    <location>
        <begin position="173"/>
        <end position="196"/>
    </location>
</feature>
<feature type="transmembrane region" description="Helical" evidence="8">
    <location>
        <begin position="383"/>
        <end position="404"/>
    </location>
</feature>
<evidence type="ECO:0000256" key="1">
    <source>
        <dbReference type="ARBA" id="ARBA00004651"/>
    </source>
</evidence>
<feature type="domain" description="Major facilitator superfamily (MFS) profile" evidence="9">
    <location>
        <begin position="44"/>
        <end position="430"/>
    </location>
</feature>
<feature type="region of interest" description="Disordered" evidence="7">
    <location>
        <begin position="1"/>
        <end position="25"/>
    </location>
</feature>
<dbReference type="GO" id="GO:0005886">
    <property type="term" value="C:plasma membrane"/>
    <property type="evidence" value="ECO:0007669"/>
    <property type="project" value="UniProtKB-SubCell"/>
</dbReference>
<feature type="transmembrane region" description="Helical" evidence="8">
    <location>
        <begin position="57"/>
        <end position="74"/>
    </location>
</feature>
<feature type="transmembrane region" description="Helical" evidence="8">
    <location>
        <begin position="80"/>
        <end position="102"/>
    </location>
</feature>
<feature type="transmembrane region" description="Helical" evidence="8">
    <location>
        <begin position="109"/>
        <end position="129"/>
    </location>
</feature>
<reference evidence="10 11" key="1">
    <citation type="journal article" date="2015" name="Microbiome">
        <title>Genomic resolution of linkages in carbon, nitrogen, and sulfur cycling among widespread estuary sediment bacteria.</title>
        <authorList>
            <person name="Baker B.J."/>
            <person name="Lazar C.S."/>
            <person name="Teske A.P."/>
            <person name="Dick G.J."/>
        </authorList>
    </citation>
    <scope>NUCLEOTIDE SEQUENCE [LARGE SCALE GENOMIC DNA]</scope>
    <source>
        <strain evidence="10">DG_54_3</strain>
    </source>
</reference>
<keyword evidence="6 8" id="KW-0472">Membrane</keyword>
<dbReference type="Proteomes" id="UP000051861">
    <property type="component" value="Unassembled WGS sequence"/>
</dbReference>
<dbReference type="EMBL" id="LIZX01000012">
    <property type="protein sequence ID" value="KPJ69867.1"/>
    <property type="molecule type" value="Genomic_DNA"/>
</dbReference>
<dbReference type="Gene3D" id="1.20.1250.20">
    <property type="entry name" value="MFS general substrate transporter like domains"/>
    <property type="match status" value="1"/>
</dbReference>
<keyword evidence="3" id="KW-1003">Cell membrane</keyword>
<dbReference type="InterPro" id="IPR011701">
    <property type="entry name" value="MFS"/>
</dbReference>
<feature type="transmembrane region" description="Helical" evidence="8">
    <location>
        <begin position="410"/>
        <end position="428"/>
    </location>
</feature>
<sequence>MVKQTNGGSVPLGAEAGPVTGGTGTSPVPEASGASFAKVLSNVGFLFLWFGQLNSQLADRVFVYVLMIIAYGLTKTNLGVAVPLLAFGVPSLLFGPIAGVFVDKWDRKGILTITSIIRGVLILLIVPLIEQSMVLIFLVSFLIYTAMQFFAPAETSSIPELVKKQDLIVANSLFMMTWMGSSVIGFGLGAPLVNLFGNRGTFVVAAVLYFIAAGAVSLVPLKPLEKKEASREGPIWKDLLFGLEFIRRNRIVGYSLLKLFVATSAIAIVSLLAISYAKNILGIGAKNFGYLIIAAGAGMFIGMGLLDRLHRYLTKGTMVIISFIVSGLVLIFIGKVSDIKTALLLIFILGIGNIFITSSIQTILQQRIPRRIRGRVFGMQNMLINSAFVFPVIVAGLVADIYGVSMALEAIGWIVILTGLAGIFLPKFRTA</sequence>
<keyword evidence="2" id="KW-0813">Transport</keyword>
<dbReference type="AlphaFoldDB" id="A0A0S7Y692"/>
<dbReference type="InterPro" id="IPR020846">
    <property type="entry name" value="MFS_dom"/>
</dbReference>
<evidence type="ECO:0000259" key="9">
    <source>
        <dbReference type="PROSITE" id="PS50850"/>
    </source>
</evidence>
<dbReference type="InterPro" id="IPR022324">
    <property type="entry name" value="Bacilysin_exporter_BacE_put"/>
</dbReference>
<dbReference type="SUPFAM" id="SSF103473">
    <property type="entry name" value="MFS general substrate transporter"/>
    <property type="match status" value="1"/>
</dbReference>
<feature type="transmembrane region" description="Helical" evidence="8">
    <location>
        <begin position="318"/>
        <end position="336"/>
    </location>
</feature>
<evidence type="ECO:0000256" key="6">
    <source>
        <dbReference type="ARBA" id="ARBA00023136"/>
    </source>
</evidence>
<organism evidence="10 11">
    <name type="scientific">candidate division WOR-1 bacterium DG_54_3</name>
    <dbReference type="NCBI Taxonomy" id="1703775"/>
    <lineage>
        <taxon>Bacteria</taxon>
        <taxon>Bacillati</taxon>
        <taxon>Saganbacteria</taxon>
    </lineage>
</organism>
<evidence type="ECO:0000256" key="4">
    <source>
        <dbReference type="ARBA" id="ARBA00022692"/>
    </source>
</evidence>
<evidence type="ECO:0000256" key="5">
    <source>
        <dbReference type="ARBA" id="ARBA00022989"/>
    </source>
</evidence>
<dbReference type="PANTHER" id="PTHR43266">
    <property type="entry name" value="MACROLIDE-EFFLUX PROTEIN"/>
    <property type="match status" value="1"/>
</dbReference>
<name>A0A0S7Y692_UNCSA</name>
<dbReference type="PRINTS" id="PR01988">
    <property type="entry name" value="EXPORTERBACE"/>
</dbReference>
<protein>
    <recommendedName>
        <fullName evidence="9">Major facilitator superfamily (MFS) profile domain-containing protein</fullName>
    </recommendedName>
</protein>
<dbReference type="Pfam" id="PF07690">
    <property type="entry name" value="MFS_1"/>
    <property type="match status" value="1"/>
</dbReference>
<feature type="transmembrane region" description="Helical" evidence="8">
    <location>
        <begin position="202"/>
        <end position="221"/>
    </location>
</feature>
<evidence type="ECO:0000256" key="2">
    <source>
        <dbReference type="ARBA" id="ARBA00022448"/>
    </source>
</evidence>
<dbReference type="CDD" id="cd06173">
    <property type="entry name" value="MFS_MefA_like"/>
    <property type="match status" value="1"/>
</dbReference>
<comment type="subcellular location">
    <subcellularLocation>
        <location evidence="1">Cell membrane</location>
        <topology evidence="1">Multi-pass membrane protein</topology>
    </subcellularLocation>
</comment>
<proteinExistence type="predicted"/>